<proteinExistence type="predicted"/>
<name>A0AAX3BCQ9_9SPIR</name>
<evidence type="ECO:0000313" key="3">
    <source>
        <dbReference type="Proteomes" id="UP001056539"/>
    </source>
</evidence>
<dbReference type="RefSeq" id="WP_271434938.1">
    <property type="nucleotide sequence ID" value="NZ_CP073355.1"/>
</dbReference>
<feature type="compositionally biased region" description="Polar residues" evidence="1">
    <location>
        <begin position="44"/>
        <end position="58"/>
    </location>
</feature>
<sequence>MPYDKENIERAKAKGLFQNGVFDAKALELDSEEKERLKKELTKIQSNSTEQAKPQQAPVSPAPLQEEIPINIQLSLWDKIVMFFLALLGMQVQENYLQYKALRQVYKDLALIRPPIYNKKQRTVTRYFAYKIHDLQLKLLFFKPMFEIMETPQWDTAEQGKTGIERLCEALMQVDKEKVFAIFGYESIYRRLQENPSSQTIAAIRQEAEEYLASLSSEKKETANRAYTFLMYMKNLVFYEFEWLLKRFDPSYEVGKEAHFIDIPGEALLFYLTNLEEALLQIDLNIDFLVPFQALFSVYDEMTSIDEANEKSEKEMIKTTFLSQIDALKSTLQELLYRNYCTLLIRVIKKNPSYFPSFVHIRFDLVQKYTEIMEKKLKWSFEKAMRQVKFEKVEKNIRAYFPNLKPVGIYTMDRSKELENLGFPTFSHAYTLAILIHFFDIYYKEWIQPLLNIVTINGIFNDEYFKRSVSDTLYAVERFQTKLQEIVNSFHQEGDRGSKFLLLFKRRETQENKRSLEKHIISMNSIVADLFREFYGHYLSLKDIVTKLYSDTTEPIPKYLRNARSVGQSKNQLYKESLKKTWELFQSLEPILQMLRETPF</sequence>
<evidence type="ECO:0000256" key="1">
    <source>
        <dbReference type="SAM" id="MobiDB-lite"/>
    </source>
</evidence>
<dbReference type="InterPro" id="IPR035196">
    <property type="entry name" value="DUF5312"/>
</dbReference>
<keyword evidence="3" id="KW-1185">Reference proteome</keyword>
<evidence type="ECO:0000313" key="2">
    <source>
        <dbReference type="EMBL" id="URA09804.1"/>
    </source>
</evidence>
<dbReference type="Proteomes" id="UP001056539">
    <property type="component" value="Chromosome"/>
</dbReference>
<dbReference type="KEGG" id="taqu:KDW03_10000"/>
<dbReference type="EMBL" id="CP073355">
    <property type="protein sequence ID" value="URA09804.1"/>
    <property type="molecule type" value="Genomic_DNA"/>
</dbReference>
<reference evidence="2" key="2">
    <citation type="submission" date="2022-06" db="EMBL/GenBank/DDBJ databases">
        <title>Thermospira aquatica gen. nov., sp. nov.</title>
        <authorList>
            <person name="Ben Ali Gam Z."/>
            <person name="Labat M."/>
        </authorList>
    </citation>
    <scope>NUCLEOTIDE SEQUENCE</scope>
    <source>
        <strain evidence="2">F1F22</strain>
    </source>
</reference>
<dbReference type="AlphaFoldDB" id="A0AAX3BCQ9"/>
<dbReference type="Pfam" id="PF17239">
    <property type="entry name" value="DUF5312"/>
    <property type="match status" value="1"/>
</dbReference>
<feature type="region of interest" description="Disordered" evidence="1">
    <location>
        <begin position="38"/>
        <end position="62"/>
    </location>
</feature>
<accession>A0AAX3BCQ9</accession>
<evidence type="ECO:0008006" key="4">
    <source>
        <dbReference type="Google" id="ProtNLM"/>
    </source>
</evidence>
<organism evidence="2 3">
    <name type="scientific">Thermospira aquatica</name>
    <dbReference type="NCBI Taxonomy" id="2828656"/>
    <lineage>
        <taxon>Bacteria</taxon>
        <taxon>Pseudomonadati</taxon>
        <taxon>Spirochaetota</taxon>
        <taxon>Spirochaetia</taxon>
        <taxon>Brevinematales</taxon>
        <taxon>Thermospiraceae</taxon>
        <taxon>Thermospira</taxon>
    </lineage>
</organism>
<gene>
    <name evidence="2" type="ORF">KDW03_10000</name>
</gene>
<reference evidence="2" key="1">
    <citation type="submission" date="2021-04" db="EMBL/GenBank/DDBJ databases">
        <authorList>
            <person name="Postec A."/>
        </authorList>
    </citation>
    <scope>NUCLEOTIDE SEQUENCE</scope>
    <source>
        <strain evidence="2">F1F22</strain>
    </source>
</reference>
<protein>
    <recommendedName>
        <fullName evidence="4">Exocyst complex component Sec6</fullName>
    </recommendedName>
</protein>